<dbReference type="RefSeq" id="WP_222840311.1">
    <property type="nucleotide sequence ID" value="NZ_BMIU01000016.1"/>
</dbReference>
<evidence type="ECO:0000259" key="1">
    <source>
        <dbReference type="Pfam" id="PF01695"/>
    </source>
</evidence>
<evidence type="ECO:0000313" key="2">
    <source>
        <dbReference type="EMBL" id="GGF39601.1"/>
    </source>
</evidence>
<evidence type="ECO:0000313" key="3">
    <source>
        <dbReference type="Proteomes" id="UP000647339"/>
    </source>
</evidence>
<gene>
    <name evidence="2" type="ORF">GCM10011339_30200</name>
</gene>
<dbReference type="InterPro" id="IPR002611">
    <property type="entry name" value="IstB_ATP-bd"/>
</dbReference>
<accession>A0ABQ1V7J9</accession>
<keyword evidence="3" id="KW-1185">Reference proteome</keyword>
<organism evidence="2 3">
    <name type="scientific">Echinicola rosea</name>
    <dbReference type="NCBI Taxonomy" id="1807691"/>
    <lineage>
        <taxon>Bacteria</taxon>
        <taxon>Pseudomonadati</taxon>
        <taxon>Bacteroidota</taxon>
        <taxon>Cytophagia</taxon>
        <taxon>Cytophagales</taxon>
        <taxon>Cyclobacteriaceae</taxon>
        <taxon>Echinicola</taxon>
    </lineage>
</organism>
<name>A0ABQ1V7J9_9BACT</name>
<dbReference type="Pfam" id="PF01695">
    <property type="entry name" value="IstB_IS21"/>
    <property type="match status" value="1"/>
</dbReference>
<feature type="domain" description="IstB-like ATP-binding" evidence="1">
    <location>
        <begin position="10"/>
        <end position="100"/>
    </location>
</feature>
<protein>
    <recommendedName>
        <fullName evidence="1">IstB-like ATP-binding domain-containing protein</fullName>
    </recommendedName>
</protein>
<dbReference type="InterPro" id="IPR027417">
    <property type="entry name" value="P-loop_NTPase"/>
</dbReference>
<dbReference type="EMBL" id="BMIU01000016">
    <property type="protein sequence ID" value="GGF39601.1"/>
    <property type="molecule type" value="Genomic_DNA"/>
</dbReference>
<comment type="caution">
    <text evidence="2">The sequence shown here is derived from an EMBL/GenBank/DDBJ whole genome shotgun (WGS) entry which is preliminary data.</text>
</comment>
<reference evidence="3" key="1">
    <citation type="journal article" date="2019" name="Int. J. Syst. Evol. Microbiol.">
        <title>The Global Catalogue of Microorganisms (GCM) 10K type strain sequencing project: providing services to taxonomists for standard genome sequencing and annotation.</title>
        <authorList>
            <consortium name="The Broad Institute Genomics Platform"/>
            <consortium name="The Broad Institute Genome Sequencing Center for Infectious Disease"/>
            <person name="Wu L."/>
            <person name="Ma J."/>
        </authorList>
    </citation>
    <scope>NUCLEOTIDE SEQUENCE [LARGE SCALE GENOMIC DNA]</scope>
    <source>
        <strain evidence="3">CGMCC 1.15407</strain>
    </source>
</reference>
<proteinExistence type="predicted"/>
<sequence length="111" mass="12540">MSTSVTAITGTNLREVRKLQNTYVLILDIFGLEIFDVTAREIVLDIMDDRFTEKSTTVSYQLPVSTWYDIIGEGAIVDAILDRPVNSSYRIDLKGEPLRKGILKMNKNDLS</sequence>
<dbReference type="Gene3D" id="3.40.50.300">
    <property type="entry name" value="P-loop containing nucleotide triphosphate hydrolases"/>
    <property type="match status" value="1"/>
</dbReference>
<dbReference type="Proteomes" id="UP000647339">
    <property type="component" value="Unassembled WGS sequence"/>
</dbReference>